<evidence type="ECO:0000313" key="2">
    <source>
        <dbReference type="EMBL" id="KRL15401.1"/>
    </source>
</evidence>
<feature type="transmembrane region" description="Helical" evidence="1">
    <location>
        <begin position="20"/>
        <end position="46"/>
    </location>
</feature>
<dbReference type="Proteomes" id="UP000051977">
    <property type="component" value="Unassembled WGS sequence"/>
</dbReference>
<reference evidence="2 3" key="1">
    <citation type="journal article" date="2015" name="Genome Announc.">
        <title>Expanding the biotechnology potential of lactobacilli through comparative genomics of 213 strains and associated genera.</title>
        <authorList>
            <person name="Sun Z."/>
            <person name="Harris H.M."/>
            <person name="McCann A."/>
            <person name="Guo C."/>
            <person name="Argimon S."/>
            <person name="Zhang W."/>
            <person name="Yang X."/>
            <person name="Jeffery I.B."/>
            <person name="Cooney J.C."/>
            <person name="Kagawa T.F."/>
            <person name="Liu W."/>
            <person name="Song Y."/>
            <person name="Salvetti E."/>
            <person name="Wrobel A."/>
            <person name="Rasinkangas P."/>
            <person name="Parkhill J."/>
            <person name="Rea M.C."/>
            <person name="O'Sullivan O."/>
            <person name="Ritari J."/>
            <person name="Douillard F.P."/>
            <person name="Paul Ross R."/>
            <person name="Yang R."/>
            <person name="Briner A.E."/>
            <person name="Felis G.E."/>
            <person name="de Vos W.M."/>
            <person name="Barrangou R."/>
            <person name="Klaenhammer T.R."/>
            <person name="Caufield P.W."/>
            <person name="Cui Y."/>
            <person name="Zhang H."/>
            <person name="O'Toole P.W."/>
        </authorList>
    </citation>
    <scope>NUCLEOTIDE SEQUENCE [LARGE SCALE GENOMIC DNA]</scope>
    <source>
        <strain evidence="2 3">DSM 19907</strain>
    </source>
</reference>
<accession>A0ABR5PB66</accession>
<sequence length="162" mass="17878">MIVMIKMIWLQFKYSWRAWLGAGVVFVIASILMGMSLTGLITFAMMNQAALGTHNPTPVFIFPAIFGLITLFMVLSGVVRLVVQSLSHEYVQWEILGTNPRQLSAIVGGQVGTVFNHQANCDQYPKHPPVIDRVHVVLANLVIYCDTHFHYGGECLASGAVC</sequence>
<evidence type="ECO:0000256" key="1">
    <source>
        <dbReference type="SAM" id="Phobius"/>
    </source>
</evidence>
<dbReference type="EMBL" id="AZEI01000077">
    <property type="protein sequence ID" value="KRL15401.1"/>
    <property type="molecule type" value="Genomic_DNA"/>
</dbReference>
<comment type="caution">
    <text evidence="2">The sequence shown here is derived from an EMBL/GenBank/DDBJ whole genome shotgun (WGS) entry which is preliminary data.</text>
</comment>
<feature type="transmembrane region" description="Helical" evidence="1">
    <location>
        <begin position="58"/>
        <end position="83"/>
    </location>
</feature>
<gene>
    <name evidence="2" type="ORF">FD12_GL000726</name>
</gene>
<protein>
    <submittedName>
        <fullName evidence="2">Uncharacterized protein</fullName>
    </submittedName>
</protein>
<name>A0ABR5PB66_9LACO</name>
<keyword evidence="3" id="KW-1185">Reference proteome</keyword>
<keyword evidence="1" id="KW-0472">Membrane</keyword>
<proteinExistence type="predicted"/>
<evidence type="ECO:0000313" key="3">
    <source>
        <dbReference type="Proteomes" id="UP000051977"/>
    </source>
</evidence>
<organism evidence="2 3">
    <name type="scientific">Lentilactobacillus rapi DSM 19907 = JCM 15042</name>
    <dbReference type="NCBI Taxonomy" id="1423795"/>
    <lineage>
        <taxon>Bacteria</taxon>
        <taxon>Bacillati</taxon>
        <taxon>Bacillota</taxon>
        <taxon>Bacilli</taxon>
        <taxon>Lactobacillales</taxon>
        <taxon>Lactobacillaceae</taxon>
        <taxon>Lentilactobacillus</taxon>
    </lineage>
</organism>
<keyword evidence="1" id="KW-0812">Transmembrane</keyword>
<keyword evidence="1" id="KW-1133">Transmembrane helix</keyword>